<name>V8C998_9HELI</name>
<dbReference type="Proteomes" id="UP000018731">
    <property type="component" value="Unassembled WGS sequence"/>
</dbReference>
<comment type="caution">
    <text evidence="2">The sequence shown here is derived from an EMBL/GenBank/DDBJ whole genome shotgun (WGS) entry which is preliminary data.</text>
</comment>
<dbReference type="RefSeq" id="WP_023927856.1">
    <property type="nucleotide sequence ID" value="NZ_KI669454.1"/>
</dbReference>
<evidence type="ECO:0008006" key="4">
    <source>
        <dbReference type="Google" id="ProtNLM"/>
    </source>
</evidence>
<keyword evidence="3" id="KW-1185">Reference proteome</keyword>
<keyword evidence="1" id="KW-0812">Transmembrane</keyword>
<organism evidence="2 3">
    <name type="scientific">Helicobacter macacae MIT 99-5501</name>
    <dbReference type="NCBI Taxonomy" id="1357400"/>
    <lineage>
        <taxon>Bacteria</taxon>
        <taxon>Pseudomonadati</taxon>
        <taxon>Campylobacterota</taxon>
        <taxon>Epsilonproteobacteria</taxon>
        <taxon>Campylobacterales</taxon>
        <taxon>Helicobacteraceae</taxon>
        <taxon>Helicobacter</taxon>
    </lineage>
</organism>
<keyword evidence="1" id="KW-0472">Membrane</keyword>
<sequence length="432" mass="49664">MKKSHFTYFTHFTPLTHFALFTQLAPFRHSTLFAHFTHFKPKNFLSAFFCILILLAFTGCALNSSKKRPIRATLQQAQTQQQATKSAKQAKSAQIAQNQQIQEVLSDDYYEDDKILKKSKRSAFKVALLIPKQLVGRYSVNISNTILAYLIARGIDYEFEMFDSIDESSRNLKTHYDRIKQGNFHLVIAILSQQGVENLIDSVWITYPTYVPTINKERIAKSTPRNLYFGGISYKEQLDMLLPLMRDARVVEYGDDSQIGLYLTNLFNTYNLSPSRQRTINNQDASNFTRMLPQEAPYFAGQNLLLNTSASKSGLLLSQIRYSARAPKRFLSTQVNFNPTILQLSMPSSRRNFFVVNAIGESDKKLNEYATLLNSDLQYDWVSYATCIGVEFGLSLYERGFKRYFEESMQSNQIQYKNRIFTTNESAFIPAQ</sequence>
<dbReference type="PATRIC" id="fig|1357400.3.peg.1536"/>
<dbReference type="HOGENOM" id="CLU_051001_0_0_7"/>
<evidence type="ECO:0000313" key="3">
    <source>
        <dbReference type="Proteomes" id="UP000018731"/>
    </source>
</evidence>
<evidence type="ECO:0000313" key="2">
    <source>
        <dbReference type="EMBL" id="ETD23331.1"/>
    </source>
</evidence>
<reference evidence="2 3" key="1">
    <citation type="journal article" date="2014" name="Genome Announc.">
        <title>Draft genome sequences of six enterohepatic helicobacter species isolated from humans and one from rhesus macaques.</title>
        <authorList>
            <person name="Shen Z."/>
            <person name="Sheh A."/>
            <person name="Young S.K."/>
            <person name="Abouelliel A."/>
            <person name="Ward D.V."/>
            <person name="Earl A.M."/>
            <person name="Fox J.G."/>
        </authorList>
    </citation>
    <scope>NUCLEOTIDE SEQUENCE [LARGE SCALE GENOMIC DNA]</scope>
    <source>
        <strain evidence="2 3">MIT 99-5501</strain>
    </source>
</reference>
<dbReference type="OrthoDB" id="5337863at2"/>
<dbReference type="EMBL" id="AZJI01000005">
    <property type="protein sequence ID" value="ETD23331.1"/>
    <property type="molecule type" value="Genomic_DNA"/>
</dbReference>
<dbReference type="eggNOG" id="COG0683">
    <property type="taxonomic scope" value="Bacteria"/>
</dbReference>
<accession>V8C998</accession>
<evidence type="ECO:0000256" key="1">
    <source>
        <dbReference type="SAM" id="Phobius"/>
    </source>
</evidence>
<feature type="transmembrane region" description="Helical" evidence="1">
    <location>
        <begin position="44"/>
        <end position="62"/>
    </location>
</feature>
<keyword evidence="1" id="KW-1133">Transmembrane helix</keyword>
<gene>
    <name evidence="2" type="ORF">HMPREF2086_01130</name>
</gene>
<proteinExistence type="predicted"/>
<dbReference type="STRING" id="1357400.HMPREF2086_01130"/>
<dbReference type="AlphaFoldDB" id="V8C998"/>
<protein>
    <recommendedName>
        <fullName evidence="4">Periplasmic protein</fullName>
    </recommendedName>
</protein>